<comment type="caution">
    <text evidence="2">The sequence shown here is derived from an EMBL/GenBank/DDBJ whole genome shotgun (WGS) entry which is preliminary data.</text>
</comment>
<dbReference type="Proteomes" id="UP000478052">
    <property type="component" value="Unassembled WGS sequence"/>
</dbReference>
<sequence>MLSAATKWVTTTPSSSEPKTEMGPPSSRGTVLRVHESFLRSLKRRSLRVKRSKSLVIAEKRKSGNTEIIYRNNNVI</sequence>
<reference evidence="2 3" key="1">
    <citation type="submission" date="2019-08" db="EMBL/GenBank/DDBJ databases">
        <title>Whole genome of Aphis craccivora.</title>
        <authorList>
            <person name="Voronova N.V."/>
            <person name="Shulinski R.S."/>
            <person name="Bandarenka Y.V."/>
            <person name="Zhorov D.G."/>
            <person name="Warner D."/>
        </authorList>
    </citation>
    <scope>NUCLEOTIDE SEQUENCE [LARGE SCALE GENOMIC DNA]</scope>
    <source>
        <strain evidence="2">180601</strain>
        <tissue evidence="2">Whole Body</tissue>
    </source>
</reference>
<protein>
    <submittedName>
        <fullName evidence="2">Centaurin-gamma-1A isoform X1</fullName>
    </submittedName>
</protein>
<evidence type="ECO:0000256" key="1">
    <source>
        <dbReference type="SAM" id="MobiDB-lite"/>
    </source>
</evidence>
<gene>
    <name evidence="2" type="ORF">FWK35_00017333</name>
</gene>
<dbReference type="AlphaFoldDB" id="A0A6G0ZKJ8"/>
<organism evidence="2 3">
    <name type="scientific">Aphis craccivora</name>
    <name type="common">Cowpea aphid</name>
    <dbReference type="NCBI Taxonomy" id="307492"/>
    <lineage>
        <taxon>Eukaryota</taxon>
        <taxon>Metazoa</taxon>
        <taxon>Ecdysozoa</taxon>
        <taxon>Arthropoda</taxon>
        <taxon>Hexapoda</taxon>
        <taxon>Insecta</taxon>
        <taxon>Pterygota</taxon>
        <taxon>Neoptera</taxon>
        <taxon>Paraneoptera</taxon>
        <taxon>Hemiptera</taxon>
        <taxon>Sternorrhyncha</taxon>
        <taxon>Aphidomorpha</taxon>
        <taxon>Aphidoidea</taxon>
        <taxon>Aphididae</taxon>
        <taxon>Aphidini</taxon>
        <taxon>Aphis</taxon>
        <taxon>Aphis</taxon>
    </lineage>
</organism>
<proteinExistence type="predicted"/>
<feature type="region of interest" description="Disordered" evidence="1">
    <location>
        <begin position="1"/>
        <end position="29"/>
    </location>
</feature>
<name>A0A6G0ZKJ8_APHCR</name>
<dbReference type="EMBL" id="VUJU01000323">
    <property type="protein sequence ID" value="KAF0771194.1"/>
    <property type="molecule type" value="Genomic_DNA"/>
</dbReference>
<keyword evidence="3" id="KW-1185">Reference proteome</keyword>
<evidence type="ECO:0000313" key="3">
    <source>
        <dbReference type="Proteomes" id="UP000478052"/>
    </source>
</evidence>
<accession>A0A6G0ZKJ8</accession>
<evidence type="ECO:0000313" key="2">
    <source>
        <dbReference type="EMBL" id="KAF0771194.1"/>
    </source>
</evidence>